<keyword evidence="3" id="KW-1185">Reference proteome</keyword>
<reference evidence="2" key="1">
    <citation type="submission" date="2014-09" db="EMBL/GenBank/DDBJ databases">
        <title>Genome sequence of the luminous mushroom Mycena chlorophos for searching fungal bioluminescence genes.</title>
        <authorList>
            <person name="Tanaka Y."/>
            <person name="Kasuga D."/>
            <person name="Oba Y."/>
            <person name="Hase S."/>
            <person name="Sato K."/>
            <person name="Oba Y."/>
            <person name="Sakakibara Y."/>
        </authorList>
    </citation>
    <scope>NUCLEOTIDE SEQUENCE</scope>
</reference>
<protein>
    <submittedName>
        <fullName evidence="2">Uncharacterized protein</fullName>
    </submittedName>
</protein>
<evidence type="ECO:0000313" key="3">
    <source>
        <dbReference type="Proteomes" id="UP000815677"/>
    </source>
</evidence>
<gene>
    <name evidence="2" type="ORF">MCHLO_07154</name>
</gene>
<accession>A0ABQ0LH67</accession>
<evidence type="ECO:0000256" key="1">
    <source>
        <dbReference type="SAM" id="MobiDB-lite"/>
    </source>
</evidence>
<feature type="region of interest" description="Disordered" evidence="1">
    <location>
        <begin position="218"/>
        <end position="237"/>
    </location>
</feature>
<dbReference type="Proteomes" id="UP000815677">
    <property type="component" value="Unassembled WGS sequence"/>
</dbReference>
<name>A0ABQ0LH67_MYCCL</name>
<evidence type="ECO:0000313" key="2">
    <source>
        <dbReference type="EMBL" id="GAT49869.1"/>
    </source>
</evidence>
<dbReference type="EMBL" id="DF845984">
    <property type="protein sequence ID" value="GAT49869.1"/>
    <property type="molecule type" value="Genomic_DNA"/>
</dbReference>
<organism evidence="2 3">
    <name type="scientific">Mycena chlorophos</name>
    <name type="common">Agaric fungus</name>
    <name type="synonym">Agaricus chlorophos</name>
    <dbReference type="NCBI Taxonomy" id="658473"/>
    <lineage>
        <taxon>Eukaryota</taxon>
        <taxon>Fungi</taxon>
        <taxon>Dikarya</taxon>
        <taxon>Basidiomycota</taxon>
        <taxon>Agaricomycotina</taxon>
        <taxon>Agaricomycetes</taxon>
        <taxon>Agaricomycetidae</taxon>
        <taxon>Agaricales</taxon>
        <taxon>Marasmiineae</taxon>
        <taxon>Mycenaceae</taxon>
        <taxon>Mycena</taxon>
    </lineage>
</organism>
<sequence>MREWFHPFFEGVVCSLLSGEMHVTNGPGTITPCPLAERHLALLLDAVHAGGGLPFLNRLLPDALKRRDTEIIQSVDRVIASHFPSHPALRNTELALCQARILGNIFSLAPVAGQIVRLVEQYLDLNAEEEIKDLLERVAAPIVSADPETRRVFLAKVGGNGALLTGLAASLGRRNIDFTAESFRGFASTFVRMYADNLGDEPPPGGATYAERERLGCSGTSGPVAGQGAARKGSRRRKAVQPAGPCQSCVELKKFLQDEQQNELRSPISAAASVHLEQHFGAMQTWGCVWQVSEAGLRIVKPANLWAHQQWQTRRTTLDRGLRSLGNPATQAKILGDDYAAISRVHRIAHPKAQLKRNADFMDLEPEDSGKKSRLT</sequence>
<proteinExistence type="predicted"/>